<dbReference type="PANTHER" id="PTHR47815:SF1">
    <property type="entry name" value="UNIVERSAL STRESS PROTEIN A FAMILY PROTEIN C25B2.10"/>
    <property type="match status" value="1"/>
</dbReference>
<dbReference type="Proteomes" id="UP000182259">
    <property type="component" value="Chromosome III"/>
</dbReference>
<gene>
    <name evidence="3" type="ORF">SAMEA4029009_CIC11G00000002777</name>
</gene>
<feature type="compositionally biased region" description="Basic and acidic residues" evidence="1">
    <location>
        <begin position="438"/>
        <end position="448"/>
    </location>
</feature>
<dbReference type="InterPro" id="IPR006016">
    <property type="entry name" value="UspA"/>
</dbReference>
<evidence type="ECO:0000256" key="1">
    <source>
        <dbReference type="SAM" id="MobiDB-lite"/>
    </source>
</evidence>
<organism evidence="3 4">
    <name type="scientific">Sungouiella intermedia</name>
    <dbReference type="NCBI Taxonomy" id="45354"/>
    <lineage>
        <taxon>Eukaryota</taxon>
        <taxon>Fungi</taxon>
        <taxon>Dikarya</taxon>
        <taxon>Ascomycota</taxon>
        <taxon>Saccharomycotina</taxon>
        <taxon>Pichiomycetes</taxon>
        <taxon>Metschnikowiaceae</taxon>
        <taxon>Sungouiella</taxon>
    </lineage>
</organism>
<dbReference type="InterPro" id="IPR014729">
    <property type="entry name" value="Rossmann-like_a/b/a_fold"/>
</dbReference>
<dbReference type="Pfam" id="PF00582">
    <property type="entry name" value="Usp"/>
    <property type="match status" value="1"/>
</dbReference>
<dbReference type="SUPFAM" id="SSF52402">
    <property type="entry name" value="Adenine nucleotide alpha hydrolases-like"/>
    <property type="match status" value="1"/>
</dbReference>
<reference evidence="3 4" key="1">
    <citation type="submission" date="2016-10" db="EMBL/GenBank/DDBJ databases">
        <authorList>
            <person name="de Groot N.N."/>
        </authorList>
    </citation>
    <scope>NUCLEOTIDE SEQUENCE [LARGE SCALE GENOMIC DNA]</scope>
    <source>
        <strain evidence="3 4">PYCC 4715</strain>
    </source>
</reference>
<feature type="domain" description="UspA" evidence="2">
    <location>
        <begin position="212"/>
        <end position="328"/>
    </location>
</feature>
<feature type="compositionally biased region" description="Low complexity" evidence="1">
    <location>
        <begin position="405"/>
        <end position="419"/>
    </location>
</feature>
<feature type="region of interest" description="Disordered" evidence="1">
    <location>
        <begin position="399"/>
        <end position="468"/>
    </location>
</feature>
<evidence type="ECO:0000259" key="2">
    <source>
        <dbReference type="Pfam" id="PF00582"/>
    </source>
</evidence>
<dbReference type="CDD" id="cd23659">
    <property type="entry name" value="USP_At3g01520-like"/>
    <property type="match status" value="1"/>
</dbReference>
<accession>A0A1L0BTF3</accession>
<name>A0A1L0BTF3_9ASCO</name>
<feature type="region of interest" description="Disordered" evidence="1">
    <location>
        <begin position="151"/>
        <end position="172"/>
    </location>
</feature>
<dbReference type="AlphaFoldDB" id="A0A1L0BTF3"/>
<dbReference type="Gene3D" id="3.40.50.620">
    <property type="entry name" value="HUPs"/>
    <property type="match status" value="1"/>
</dbReference>
<feature type="compositionally biased region" description="Low complexity" evidence="1">
    <location>
        <begin position="151"/>
        <end position="170"/>
    </location>
</feature>
<sequence>MGLFTPKHKTYYVPGNAIIRAPKHDQNANVHAPTAGKANPHFGEDEDDDNTTEKKVYDKEKAVLGGVGKERTDGKPETETELNTRLNALLYHTANDSIEMYRLENNSLDLLGRLHYDDFDINDKESVSRVASYTSLSQMVPTPTFAQSLSQNISTSASRSSTPSSKVPLSRPRPLFERGVSFDTLDDSHHMSITRKVKHPEFKFRRNNKTYLIGFCNDAESLRAVEWVFQEMVIHGDTIVVFQVLDEKHYKFVDPDLADKVLEKLESLNTHNRRISMVYEVIIGRPQKLLKLAIDEYKPAMMIVGSHQYGLSPIPTSSSTANLINQSHGLQPHVHSHFPFLNKTSVSKYFLMFALVPVILVKPFYQHQELLAKPIDSDHYFQDMLANIDVSHTREKKKKHKFGFLSPSSSRTSSATNLSGMITPEDRGRSPENLSPVESRDSSSDRSRSHSRSQSQNHHSRLSKLFSL</sequence>
<evidence type="ECO:0000313" key="4">
    <source>
        <dbReference type="Proteomes" id="UP000182259"/>
    </source>
</evidence>
<dbReference type="EMBL" id="LT635766">
    <property type="protein sequence ID" value="SGZ54625.1"/>
    <property type="molecule type" value="Genomic_DNA"/>
</dbReference>
<evidence type="ECO:0000313" key="3">
    <source>
        <dbReference type="EMBL" id="SGZ54625.1"/>
    </source>
</evidence>
<feature type="region of interest" description="Disordered" evidence="1">
    <location>
        <begin position="29"/>
        <end position="52"/>
    </location>
</feature>
<protein>
    <submittedName>
        <fullName evidence="3">CIC11C00000002777</fullName>
    </submittedName>
</protein>
<dbReference type="PANTHER" id="PTHR47815">
    <property type="entry name" value="UNIVERSAL STRESS PROTEIN A FAMILY PROTEIN C25B2.10"/>
    <property type="match status" value="1"/>
</dbReference>
<proteinExistence type="predicted"/>